<name>A0A176WCG8_MARPO</name>
<reference evidence="2" key="1">
    <citation type="submission" date="2016-03" db="EMBL/GenBank/DDBJ databases">
        <title>Mechanisms controlling the formation of the plant cell surface in tip-growing cells are functionally conserved among land plants.</title>
        <authorList>
            <person name="Honkanen S."/>
            <person name="Jones V.A."/>
            <person name="Morieri G."/>
            <person name="Champion C."/>
            <person name="Hetherington A.J."/>
            <person name="Kelly S."/>
            <person name="Saint-Marcoux D."/>
            <person name="Proust H."/>
            <person name="Prescott H."/>
            <person name="Dolan L."/>
        </authorList>
    </citation>
    <scope>NUCLEOTIDE SEQUENCE [LARGE SCALE GENOMIC DNA]</scope>
    <source>
        <tissue evidence="2">Whole gametophyte</tissue>
    </source>
</reference>
<gene>
    <name evidence="2" type="ORF">AXG93_857s1300</name>
</gene>
<keyword evidence="3" id="KW-1185">Reference proteome</keyword>
<dbReference type="AlphaFoldDB" id="A0A176WCG8"/>
<accession>A0A176WCG8</accession>
<evidence type="ECO:0000256" key="1">
    <source>
        <dbReference type="SAM" id="MobiDB-lite"/>
    </source>
</evidence>
<evidence type="ECO:0000313" key="2">
    <source>
        <dbReference type="EMBL" id="OAE30827.1"/>
    </source>
</evidence>
<proteinExistence type="predicted"/>
<sequence length="158" mass="16317">MRARAVWAKARAGRHVTGHSQSTPLLQERKSAVVQDGAGSEGSRSGRFSSPAAQQREASATAEKKSVDRSLGQGERFPGGGNGCTASVKAPSVAVGSRMAKDRRVQALTDGMDAGPSTEAGCCVARGDDDEVGAWGQLRVQVQAKERASGQGPARVGQ</sequence>
<feature type="compositionally biased region" description="Low complexity" evidence="1">
    <location>
        <begin position="37"/>
        <end position="50"/>
    </location>
</feature>
<dbReference type="Proteomes" id="UP000077202">
    <property type="component" value="Unassembled WGS sequence"/>
</dbReference>
<organism evidence="2 3">
    <name type="scientific">Marchantia polymorpha subsp. ruderalis</name>
    <dbReference type="NCBI Taxonomy" id="1480154"/>
    <lineage>
        <taxon>Eukaryota</taxon>
        <taxon>Viridiplantae</taxon>
        <taxon>Streptophyta</taxon>
        <taxon>Embryophyta</taxon>
        <taxon>Marchantiophyta</taxon>
        <taxon>Marchantiopsida</taxon>
        <taxon>Marchantiidae</taxon>
        <taxon>Marchantiales</taxon>
        <taxon>Marchantiaceae</taxon>
        <taxon>Marchantia</taxon>
    </lineage>
</organism>
<feature type="region of interest" description="Disordered" evidence="1">
    <location>
        <begin position="1"/>
        <end position="99"/>
    </location>
</feature>
<dbReference type="EMBL" id="LVLJ01001235">
    <property type="protein sequence ID" value="OAE30827.1"/>
    <property type="molecule type" value="Genomic_DNA"/>
</dbReference>
<protein>
    <submittedName>
        <fullName evidence="2">Uncharacterized protein</fullName>
    </submittedName>
</protein>
<evidence type="ECO:0000313" key="3">
    <source>
        <dbReference type="Proteomes" id="UP000077202"/>
    </source>
</evidence>
<comment type="caution">
    <text evidence="2">The sequence shown here is derived from an EMBL/GenBank/DDBJ whole genome shotgun (WGS) entry which is preliminary data.</text>
</comment>